<feature type="signal peptide" evidence="1">
    <location>
        <begin position="1"/>
        <end position="34"/>
    </location>
</feature>
<reference evidence="2" key="1">
    <citation type="journal article" date="2005" name="PLoS Biol.">
        <title>New insights into metabolic properties of marine bacteria encoding proteorhodopsins.</title>
        <authorList>
            <person name="Sabehi G."/>
            <person name="Loy A."/>
            <person name="Jung K.H."/>
            <person name="Partha R."/>
            <person name="Spudich J.L."/>
            <person name="Isaacson T."/>
            <person name="Hirschberg J."/>
            <person name="Wagner M."/>
            <person name="Beja O."/>
        </authorList>
    </citation>
    <scope>NUCLEOTIDE SEQUENCE</scope>
</reference>
<evidence type="ECO:0000256" key="1">
    <source>
        <dbReference type="SAM" id="SignalP"/>
    </source>
</evidence>
<proteinExistence type="predicted"/>
<name>Q4JML9_9BACT</name>
<keyword evidence="1" id="KW-0732">Signal</keyword>
<dbReference type="AlphaFoldDB" id="Q4JML9"/>
<protein>
    <submittedName>
        <fullName evidence="2">Uncharacterized protein</fullName>
    </submittedName>
</protein>
<organism evidence="2">
    <name type="scientific">uncultured bacterium BAC17H8</name>
    <dbReference type="NCBI Taxonomy" id="332980"/>
    <lineage>
        <taxon>Bacteria</taxon>
        <taxon>environmental samples</taxon>
    </lineage>
</organism>
<evidence type="ECO:0000313" key="2">
    <source>
        <dbReference type="EMBL" id="AAY87294.1"/>
    </source>
</evidence>
<accession>Q4JML9</accession>
<feature type="chain" id="PRO_5004239374" evidence="1">
    <location>
        <begin position="35"/>
        <end position="99"/>
    </location>
</feature>
<dbReference type="InterPro" id="IPR006311">
    <property type="entry name" value="TAT_signal"/>
</dbReference>
<dbReference type="PROSITE" id="PS51318">
    <property type="entry name" value="TAT"/>
    <property type="match status" value="1"/>
</dbReference>
<sequence length="99" mass="11007">MMSMSMPGPMTASRRHFIALAASAAAFAASPAVAAGRTYKSQREDDRVLFELCRLKQRDYVDGGTNCVYRRQSGGKDAVIRVDGQKVRCQSEFQCKRIK</sequence>
<dbReference type="EMBL" id="DQ068068">
    <property type="protein sequence ID" value="AAY87294.1"/>
    <property type="molecule type" value="Genomic_DNA"/>
</dbReference>